<keyword evidence="3" id="KW-1185">Reference proteome</keyword>
<dbReference type="SMART" id="SM00470">
    <property type="entry name" value="ParB"/>
    <property type="match status" value="1"/>
</dbReference>
<feature type="domain" description="ParB-like N-terminal" evidence="1">
    <location>
        <begin position="76"/>
        <end position="174"/>
    </location>
</feature>
<proteinExistence type="predicted"/>
<sequence length="357" mass="38963">MAKRRKLTAPSVEDLQAIDAEFRSETPARTNRTSAPIAQVAADSAQFGHAENVQSRLDKLDAERLREAEKNGLIVTEIPTDKITTDAMVRDRTVLSEEEMLELRLSIAANGLRLPIEVYADGQGYSLLSGYRRLMAMRGLAELNGDGKYTTIKAFVRPSTDTASAFAAMVEENEVRANLSHYERGRIAVIAAQQGAFGSTEEAVNVLFASASKSKRSKVRSFAEVFEMLGDMLAHAEGLTERRGLRLAGALRQGGESRLRAALDAGQGGSVEDEWIALEPVIAEIEEGPRDTVKRGRPKAATPTGWVGNDTLKLSTGVTLRKERDSQGFVIRLSGKPVDAEMIDAAMEELRNLFERG</sequence>
<dbReference type="GO" id="GO:0007059">
    <property type="term" value="P:chromosome segregation"/>
    <property type="evidence" value="ECO:0007669"/>
    <property type="project" value="TreeGrafter"/>
</dbReference>
<protein>
    <submittedName>
        <fullName evidence="2">ParB family chromosome partitioning protein</fullName>
    </submittedName>
</protein>
<organism evidence="2 3">
    <name type="scientific">Yoonia maritima</name>
    <dbReference type="NCBI Taxonomy" id="1435347"/>
    <lineage>
        <taxon>Bacteria</taxon>
        <taxon>Pseudomonadati</taxon>
        <taxon>Pseudomonadota</taxon>
        <taxon>Alphaproteobacteria</taxon>
        <taxon>Rhodobacterales</taxon>
        <taxon>Paracoccaceae</taxon>
        <taxon>Yoonia</taxon>
    </lineage>
</organism>
<dbReference type="RefSeq" id="WP_106358218.1">
    <property type="nucleotide sequence ID" value="NZ_PVTP01000008.1"/>
</dbReference>
<dbReference type="Gene3D" id="3.90.1530.30">
    <property type="match status" value="1"/>
</dbReference>
<dbReference type="PANTHER" id="PTHR33375:SF1">
    <property type="entry name" value="CHROMOSOME-PARTITIONING PROTEIN PARB-RELATED"/>
    <property type="match status" value="1"/>
</dbReference>
<dbReference type="InterPro" id="IPR050336">
    <property type="entry name" value="Chromosome_partition/occlusion"/>
</dbReference>
<reference evidence="2 3" key="1">
    <citation type="submission" date="2018-03" db="EMBL/GenBank/DDBJ databases">
        <title>Genomic Encyclopedia of Archaeal and Bacterial Type Strains, Phase II (KMG-II): from individual species to whole genera.</title>
        <authorList>
            <person name="Goeker M."/>
        </authorList>
    </citation>
    <scope>NUCLEOTIDE SEQUENCE [LARGE SCALE GENOMIC DNA]</scope>
    <source>
        <strain evidence="2 3">DSM 101533</strain>
    </source>
</reference>
<dbReference type="InterPro" id="IPR003115">
    <property type="entry name" value="ParB_N"/>
</dbReference>
<evidence type="ECO:0000313" key="2">
    <source>
        <dbReference type="EMBL" id="PRY76567.1"/>
    </source>
</evidence>
<dbReference type="EMBL" id="PVTP01000008">
    <property type="protein sequence ID" value="PRY76567.1"/>
    <property type="molecule type" value="Genomic_DNA"/>
</dbReference>
<evidence type="ECO:0000313" key="3">
    <source>
        <dbReference type="Proteomes" id="UP000238007"/>
    </source>
</evidence>
<dbReference type="GO" id="GO:0005694">
    <property type="term" value="C:chromosome"/>
    <property type="evidence" value="ECO:0007669"/>
    <property type="project" value="TreeGrafter"/>
</dbReference>
<gene>
    <name evidence="2" type="ORF">CLV80_10831</name>
</gene>
<dbReference type="AlphaFoldDB" id="A0A2T0VX06"/>
<dbReference type="SUPFAM" id="SSF110849">
    <property type="entry name" value="ParB/Sulfiredoxin"/>
    <property type="match status" value="1"/>
</dbReference>
<evidence type="ECO:0000259" key="1">
    <source>
        <dbReference type="SMART" id="SM00470"/>
    </source>
</evidence>
<name>A0A2T0VX06_9RHOB</name>
<dbReference type="OrthoDB" id="7812516at2"/>
<dbReference type="PANTHER" id="PTHR33375">
    <property type="entry name" value="CHROMOSOME-PARTITIONING PROTEIN PARB-RELATED"/>
    <property type="match status" value="1"/>
</dbReference>
<accession>A0A2T0VX06</accession>
<dbReference type="InterPro" id="IPR036086">
    <property type="entry name" value="ParB/Sulfiredoxin_sf"/>
</dbReference>
<dbReference type="Pfam" id="PF02195">
    <property type="entry name" value="ParB_N"/>
    <property type="match status" value="1"/>
</dbReference>
<comment type="caution">
    <text evidence="2">The sequence shown here is derived from an EMBL/GenBank/DDBJ whole genome shotgun (WGS) entry which is preliminary data.</text>
</comment>
<dbReference type="Proteomes" id="UP000238007">
    <property type="component" value="Unassembled WGS sequence"/>
</dbReference>